<gene>
    <name evidence="4" type="ORF">OKA104_LOCUS34276</name>
    <name evidence="3" type="ORF">VCS650_LOCUS2217</name>
</gene>
<keyword evidence="1" id="KW-0677">Repeat</keyword>
<dbReference type="Proteomes" id="UP000663881">
    <property type="component" value="Unassembled WGS sequence"/>
</dbReference>
<dbReference type="InterPro" id="IPR050952">
    <property type="entry name" value="TRIM-NHL_E3_ligases"/>
</dbReference>
<protein>
    <submittedName>
        <fullName evidence="3">Uncharacterized protein</fullName>
    </submittedName>
</protein>
<dbReference type="Proteomes" id="UP000663891">
    <property type="component" value="Unassembled WGS sequence"/>
</dbReference>
<name>A0A813QKA6_9BILA</name>
<evidence type="ECO:0000313" key="3">
    <source>
        <dbReference type="EMBL" id="CAF0768301.1"/>
    </source>
</evidence>
<dbReference type="OrthoDB" id="5946204at2759"/>
<reference evidence="3" key="1">
    <citation type="submission" date="2021-02" db="EMBL/GenBank/DDBJ databases">
        <authorList>
            <person name="Nowell W R."/>
        </authorList>
    </citation>
    <scope>NUCLEOTIDE SEQUENCE</scope>
</reference>
<dbReference type="Gene3D" id="2.120.10.30">
    <property type="entry name" value="TolB, C-terminal domain"/>
    <property type="match status" value="2"/>
</dbReference>
<accession>A0A813QKA6</accession>
<dbReference type="InterPro" id="IPR011042">
    <property type="entry name" value="6-blade_b-propeller_TolB-like"/>
</dbReference>
<organism evidence="3 5">
    <name type="scientific">Adineta steineri</name>
    <dbReference type="NCBI Taxonomy" id="433720"/>
    <lineage>
        <taxon>Eukaryota</taxon>
        <taxon>Metazoa</taxon>
        <taxon>Spiralia</taxon>
        <taxon>Gnathifera</taxon>
        <taxon>Rotifera</taxon>
        <taxon>Eurotatoria</taxon>
        <taxon>Bdelloidea</taxon>
        <taxon>Adinetida</taxon>
        <taxon>Adinetidae</taxon>
        <taxon>Adineta</taxon>
    </lineage>
</organism>
<evidence type="ECO:0000313" key="5">
    <source>
        <dbReference type="Proteomes" id="UP000663891"/>
    </source>
</evidence>
<dbReference type="Gene3D" id="2.40.10.500">
    <property type="match status" value="1"/>
</dbReference>
<dbReference type="PANTHER" id="PTHR24104">
    <property type="entry name" value="E3 UBIQUITIN-PROTEIN LIGASE NHLRC1-RELATED"/>
    <property type="match status" value="1"/>
</dbReference>
<comment type="caution">
    <text evidence="3">The sequence shown here is derived from an EMBL/GenBank/DDBJ whole genome shotgun (WGS) entry which is preliminary data.</text>
</comment>
<dbReference type="EMBL" id="CAJNON010000011">
    <property type="protein sequence ID" value="CAF0768301.1"/>
    <property type="molecule type" value="Genomic_DNA"/>
</dbReference>
<sequence>MAKATANDGTKCYICQKEKTTYKCNGCSQDLCFNHLIEHRQIISQQLDEIENDRDQFHERLCEQKQAPRNLALIQKVNKWEEDSVKKIKQNAEECRQMIIQHSGSHFTEIEKNLSRLTERLKQIRKENEFNEVHLNIFKTQLTKLTEELDEPPNIRIEYDSVSFIDKISILVSPITVDIHANAIWKQSGMTVAGGNGPGKAANQLARPTGLFVDDDDQTIVIADCSNDRVIQWKIGDTNGRVVAGGNGYGHRLDQVELPHHVLIDKETNSLIILGGAFGQIFRWSRRSGTRQGEILLDKVQGSALAMDDQRHLYVSNFDEVKRYQLGKTSKNETLIAGGNGEGSGLNQFSGPPYIFVDKQQAVYISDSENHRVMKWNKGAKEGVVVAGGQGPGNSLTQLSSPRGLFVDDLGTLYIVEAGNNRVTRWPQGAKQGTVIVGENAQLSEPEGLSFDRQGHFYVADCANHRVQRFSIQ</sequence>
<evidence type="ECO:0000313" key="4">
    <source>
        <dbReference type="EMBL" id="CAF4076123.1"/>
    </source>
</evidence>
<dbReference type="CDD" id="cd05819">
    <property type="entry name" value="NHL"/>
    <property type="match status" value="1"/>
</dbReference>
<evidence type="ECO:0000256" key="1">
    <source>
        <dbReference type="ARBA" id="ARBA00022737"/>
    </source>
</evidence>
<dbReference type="InterPro" id="IPR001258">
    <property type="entry name" value="NHL_repeat"/>
</dbReference>
<dbReference type="SUPFAM" id="SSF101898">
    <property type="entry name" value="NHL repeat"/>
    <property type="match status" value="1"/>
</dbReference>
<dbReference type="Pfam" id="PF01436">
    <property type="entry name" value="NHL"/>
    <property type="match status" value="1"/>
</dbReference>
<proteinExistence type="predicted"/>
<evidence type="ECO:0000256" key="2">
    <source>
        <dbReference type="PROSITE-ProRule" id="PRU00504"/>
    </source>
</evidence>
<dbReference type="PANTHER" id="PTHR24104:SF25">
    <property type="entry name" value="PROTEIN LIN-41"/>
    <property type="match status" value="1"/>
</dbReference>
<dbReference type="GO" id="GO:0008270">
    <property type="term" value="F:zinc ion binding"/>
    <property type="evidence" value="ECO:0007669"/>
    <property type="project" value="UniProtKB-KW"/>
</dbReference>
<feature type="repeat" description="NHL" evidence="2">
    <location>
        <begin position="438"/>
        <end position="473"/>
    </location>
</feature>
<dbReference type="EMBL" id="CAJOAY010004599">
    <property type="protein sequence ID" value="CAF4076123.1"/>
    <property type="molecule type" value="Genomic_DNA"/>
</dbReference>
<dbReference type="AlphaFoldDB" id="A0A813QKA6"/>
<dbReference type="PROSITE" id="PS51125">
    <property type="entry name" value="NHL"/>
    <property type="match status" value="1"/>
</dbReference>